<accession>A0A1D1W557</accession>
<evidence type="ECO:0000313" key="3">
    <source>
        <dbReference type="EMBL" id="GAV06554.1"/>
    </source>
</evidence>
<name>A0A1D1W557_RAMVA</name>
<dbReference type="AlphaFoldDB" id="A0A1D1W557"/>
<keyword evidence="2" id="KW-0732">Signal</keyword>
<feature type="signal peptide" evidence="2">
    <location>
        <begin position="1"/>
        <end position="20"/>
    </location>
</feature>
<evidence type="ECO:0000256" key="2">
    <source>
        <dbReference type="SAM" id="SignalP"/>
    </source>
</evidence>
<proteinExistence type="predicted"/>
<sequence>MDLDQFCILILGVLVVSASCSPVETRNDREKRGAVSGGLKGAVMGAIAGAVLPGVSAKQGAMAGAALGAGAGHMKSRNKHKHDGMGAHGYPQQSHHKSGGILGALGK</sequence>
<evidence type="ECO:0000313" key="4">
    <source>
        <dbReference type="Proteomes" id="UP000186922"/>
    </source>
</evidence>
<dbReference type="EMBL" id="BDGG01000013">
    <property type="protein sequence ID" value="GAV06554.1"/>
    <property type="molecule type" value="Genomic_DNA"/>
</dbReference>
<protein>
    <recommendedName>
        <fullName evidence="5">Glycine zipper domain-containing protein</fullName>
    </recommendedName>
</protein>
<comment type="caution">
    <text evidence="3">The sequence shown here is derived from an EMBL/GenBank/DDBJ whole genome shotgun (WGS) entry which is preliminary data.</text>
</comment>
<evidence type="ECO:0000256" key="1">
    <source>
        <dbReference type="SAM" id="MobiDB-lite"/>
    </source>
</evidence>
<organism evidence="3 4">
    <name type="scientific">Ramazzottius varieornatus</name>
    <name type="common">Water bear</name>
    <name type="synonym">Tardigrade</name>
    <dbReference type="NCBI Taxonomy" id="947166"/>
    <lineage>
        <taxon>Eukaryota</taxon>
        <taxon>Metazoa</taxon>
        <taxon>Ecdysozoa</taxon>
        <taxon>Tardigrada</taxon>
        <taxon>Eutardigrada</taxon>
        <taxon>Parachela</taxon>
        <taxon>Hypsibioidea</taxon>
        <taxon>Ramazzottiidae</taxon>
        <taxon>Ramazzottius</taxon>
    </lineage>
</organism>
<reference evidence="3 4" key="1">
    <citation type="journal article" date="2016" name="Nat. Commun.">
        <title>Extremotolerant tardigrade genome and improved radiotolerance of human cultured cells by tardigrade-unique protein.</title>
        <authorList>
            <person name="Hashimoto T."/>
            <person name="Horikawa D.D."/>
            <person name="Saito Y."/>
            <person name="Kuwahara H."/>
            <person name="Kozuka-Hata H."/>
            <person name="Shin-I T."/>
            <person name="Minakuchi Y."/>
            <person name="Ohishi K."/>
            <person name="Motoyama A."/>
            <person name="Aizu T."/>
            <person name="Enomoto A."/>
            <person name="Kondo K."/>
            <person name="Tanaka S."/>
            <person name="Hara Y."/>
            <person name="Koshikawa S."/>
            <person name="Sagara H."/>
            <person name="Miura T."/>
            <person name="Yokobori S."/>
            <person name="Miyagawa K."/>
            <person name="Suzuki Y."/>
            <person name="Kubo T."/>
            <person name="Oyama M."/>
            <person name="Kohara Y."/>
            <person name="Fujiyama A."/>
            <person name="Arakawa K."/>
            <person name="Katayama T."/>
            <person name="Toyoda A."/>
            <person name="Kunieda T."/>
        </authorList>
    </citation>
    <scope>NUCLEOTIDE SEQUENCE [LARGE SCALE GENOMIC DNA]</scope>
    <source>
        <strain evidence="3 4">YOKOZUNA-1</strain>
    </source>
</reference>
<feature type="region of interest" description="Disordered" evidence="1">
    <location>
        <begin position="70"/>
        <end position="107"/>
    </location>
</feature>
<keyword evidence="4" id="KW-1185">Reference proteome</keyword>
<dbReference type="Proteomes" id="UP000186922">
    <property type="component" value="Unassembled WGS sequence"/>
</dbReference>
<dbReference type="OrthoDB" id="10506438at2759"/>
<evidence type="ECO:0008006" key="5">
    <source>
        <dbReference type="Google" id="ProtNLM"/>
    </source>
</evidence>
<feature type="chain" id="PRO_5008899228" description="Glycine zipper domain-containing protein" evidence="2">
    <location>
        <begin position="21"/>
        <end position="107"/>
    </location>
</feature>
<gene>
    <name evidence="3" type="primary">RvY_16520-1</name>
    <name evidence="3" type="synonym">RvY_16520.1</name>
    <name evidence="3" type="ORF">RvY_16520</name>
</gene>